<dbReference type="PIRSF" id="PIRSF006060">
    <property type="entry name" value="AA_transporter"/>
    <property type="match status" value="1"/>
</dbReference>
<comment type="caution">
    <text evidence="10">The sequence shown here is derived from an EMBL/GenBank/DDBJ whole genome shotgun (WGS) entry which is preliminary data.</text>
</comment>
<dbReference type="Pfam" id="PF00324">
    <property type="entry name" value="AA_permease"/>
    <property type="match status" value="1"/>
</dbReference>
<comment type="subcellular location">
    <subcellularLocation>
        <location evidence="1">Membrane</location>
        <topology evidence="1">Multi-pass membrane protein</topology>
    </subcellularLocation>
</comment>
<dbReference type="InterPro" id="IPR004840">
    <property type="entry name" value="Amino_acid_permease_CS"/>
</dbReference>
<keyword evidence="6 8" id="KW-0472">Membrane</keyword>
<feature type="transmembrane region" description="Helical" evidence="8">
    <location>
        <begin position="126"/>
        <end position="144"/>
    </location>
</feature>
<evidence type="ECO:0000259" key="9">
    <source>
        <dbReference type="Pfam" id="PF00324"/>
    </source>
</evidence>
<sequence>MSNSTTTGSGNNLTTRQITMMGIGGAIGAGLFIGSGQAVAVAGPSVILAFALAGFLVILIMNMLGEMAAANPSSGSFSVYATKALGPNAGAVIGWLYWIQAVIVISAEATGAAAIIGGWIPGVSQGTWSLIFVGLLTAINLAHVSKFGQFEFWFSFMKVAAIVVFLAVGAALVLGLVPGVEAKGLSNLVAHGGFMPTGIVGLCAGLLMVVFAFGGIEIVAIAAAESNDPRKSIRKAVRGVLVRVLVFYIGSALVMVAVLPWDSPELAAGPFVAVLGAAHIPWIDTIMALVVVVALLSAMNANIYAASRMLLSLSERKLAPRVVMVRNKNKTPYIAVLGSVVLCIVAVVMNYLAPDLVMPMLLNAVGSTLLVTWGFIAVSQLVLRLRADKDPSVVLPVRMPGFPYLSLLALAMLAGIVVLALFDPASRTQLIATTGLIIAIAVLNALAQRRRKRLEGDGPDSGSDLPADGASAPAEAGQRA</sequence>
<feature type="transmembrane region" description="Helical" evidence="8">
    <location>
        <begin position="428"/>
        <end position="447"/>
    </location>
</feature>
<feature type="transmembrane region" description="Helical" evidence="8">
    <location>
        <begin position="95"/>
        <end position="120"/>
    </location>
</feature>
<evidence type="ECO:0000256" key="2">
    <source>
        <dbReference type="ARBA" id="ARBA00022448"/>
    </source>
</evidence>
<organism evidence="10 11">
    <name type="scientific">Paeniglutamicibacter kerguelensis</name>
    <dbReference type="NCBI Taxonomy" id="254788"/>
    <lineage>
        <taxon>Bacteria</taxon>
        <taxon>Bacillati</taxon>
        <taxon>Actinomycetota</taxon>
        <taxon>Actinomycetes</taxon>
        <taxon>Micrococcales</taxon>
        <taxon>Micrococcaceae</taxon>
        <taxon>Paeniglutamicibacter</taxon>
    </lineage>
</organism>
<name>A0ABS4XK80_9MICC</name>
<feature type="transmembrane region" description="Helical" evidence="8">
    <location>
        <begin position="332"/>
        <end position="352"/>
    </location>
</feature>
<dbReference type="Gene3D" id="1.20.1740.10">
    <property type="entry name" value="Amino acid/polyamine transporter I"/>
    <property type="match status" value="1"/>
</dbReference>
<evidence type="ECO:0000256" key="1">
    <source>
        <dbReference type="ARBA" id="ARBA00004141"/>
    </source>
</evidence>
<evidence type="ECO:0000313" key="10">
    <source>
        <dbReference type="EMBL" id="MBP2388818.1"/>
    </source>
</evidence>
<dbReference type="PROSITE" id="PS00218">
    <property type="entry name" value="AMINO_ACID_PERMEASE_1"/>
    <property type="match status" value="1"/>
</dbReference>
<feature type="transmembrane region" description="Helical" evidence="8">
    <location>
        <begin position="286"/>
        <end position="311"/>
    </location>
</feature>
<feature type="domain" description="Amino acid permease/ SLC12A" evidence="9">
    <location>
        <begin position="18"/>
        <end position="427"/>
    </location>
</feature>
<protein>
    <submittedName>
        <fullName evidence="10">AAT family amino acid transporter</fullName>
    </submittedName>
</protein>
<evidence type="ECO:0000256" key="5">
    <source>
        <dbReference type="ARBA" id="ARBA00022989"/>
    </source>
</evidence>
<gene>
    <name evidence="10" type="ORF">JOF47_004391</name>
</gene>
<evidence type="ECO:0000256" key="6">
    <source>
        <dbReference type="ARBA" id="ARBA00023136"/>
    </source>
</evidence>
<proteinExistence type="predicted"/>
<feature type="transmembrane region" description="Helical" evidence="8">
    <location>
        <begin position="156"/>
        <end position="177"/>
    </location>
</feature>
<keyword evidence="4" id="KW-0029">Amino-acid transport</keyword>
<feature type="transmembrane region" description="Helical" evidence="8">
    <location>
        <begin position="197"/>
        <end position="219"/>
    </location>
</feature>
<dbReference type="RefSeq" id="WP_210002700.1">
    <property type="nucleotide sequence ID" value="NZ_BAAAJY010000014.1"/>
</dbReference>
<keyword evidence="3 8" id="KW-0812">Transmembrane</keyword>
<evidence type="ECO:0000256" key="4">
    <source>
        <dbReference type="ARBA" id="ARBA00022970"/>
    </source>
</evidence>
<evidence type="ECO:0000256" key="8">
    <source>
        <dbReference type="SAM" id="Phobius"/>
    </source>
</evidence>
<dbReference type="Proteomes" id="UP001296993">
    <property type="component" value="Unassembled WGS sequence"/>
</dbReference>
<feature type="transmembrane region" description="Helical" evidence="8">
    <location>
        <begin position="21"/>
        <end position="40"/>
    </location>
</feature>
<keyword evidence="2" id="KW-0813">Transport</keyword>
<evidence type="ECO:0000313" key="11">
    <source>
        <dbReference type="Proteomes" id="UP001296993"/>
    </source>
</evidence>
<keyword evidence="5 8" id="KW-1133">Transmembrane helix</keyword>
<feature type="transmembrane region" description="Helical" evidence="8">
    <location>
        <begin position="364"/>
        <end position="383"/>
    </location>
</feature>
<evidence type="ECO:0000256" key="7">
    <source>
        <dbReference type="SAM" id="MobiDB-lite"/>
    </source>
</evidence>
<keyword evidence="11" id="KW-1185">Reference proteome</keyword>
<feature type="transmembrane region" description="Helical" evidence="8">
    <location>
        <begin position="404"/>
        <end position="422"/>
    </location>
</feature>
<feature type="region of interest" description="Disordered" evidence="7">
    <location>
        <begin position="453"/>
        <end position="480"/>
    </location>
</feature>
<evidence type="ECO:0000256" key="3">
    <source>
        <dbReference type="ARBA" id="ARBA00022692"/>
    </source>
</evidence>
<dbReference type="InterPro" id="IPR004841">
    <property type="entry name" value="AA-permease/SLC12A_dom"/>
</dbReference>
<dbReference type="PANTHER" id="PTHR43495">
    <property type="entry name" value="GABA PERMEASE"/>
    <property type="match status" value="1"/>
</dbReference>
<reference evidence="10 11" key="1">
    <citation type="submission" date="2021-03" db="EMBL/GenBank/DDBJ databases">
        <title>Sequencing the genomes of 1000 actinobacteria strains.</title>
        <authorList>
            <person name="Klenk H.-P."/>
        </authorList>
    </citation>
    <scope>NUCLEOTIDE SEQUENCE [LARGE SCALE GENOMIC DNA]</scope>
    <source>
        <strain evidence="10 11">DSM 15797</strain>
    </source>
</reference>
<dbReference type="PANTHER" id="PTHR43495:SF5">
    <property type="entry name" value="GAMMA-AMINOBUTYRIC ACID PERMEASE"/>
    <property type="match status" value="1"/>
</dbReference>
<accession>A0ABS4XK80</accession>
<feature type="transmembrane region" description="Helical" evidence="8">
    <location>
        <begin position="46"/>
        <end position="64"/>
    </location>
</feature>
<feature type="transmembrane region" description="Helical" evidence="8">
    <location>
        <begin position="240"/>
        <end position="261"/>
    </location>
</feature>
<dbReference type="EMBL" id="JAGIOF010000004">
    <property type="protein sequence ID" value="MBP2388818.1"/>
    <property type="molecule type" value="Genomic_DNA"/>
</dbReference>